<comment type="caution">
    <text evidence="1">The sequence shown here is derived from an EMBL/GenBank/DDBJ whole genome shotgun (WGS) entry which is preliminary data.</text>
</comment>
<evidence type="ECO:0000313" key="2">
    <source>
        <dbReference type="Proteomes" id="UP000188268"/>
    </source>
</evidence>
<name>A0A1R3HRF6_COCAP</name>
<gene>
    <name evidence="1" type="ORF">CCACVL1_17620</name>
</gene>
<feature type="non-terminal residue" evidence="1">
    <location>
        <position position="1"/>
    </location>
</feature>
<sequence>REEKELDSRVRVCSERQRVSERCIRFKVLRDKPWCECRAFRMSCLSRNM</sequence>
<dbReference type="Proteomes" id="UP000188268">
    <property type="component" value="Unassembled WGS sequence"/>
</dbReference>
<dbReference type="AlphaFoldDB" id="A0A1R3HRF6"/>
<dbReference type="EMBL" id="AWWV01011377">
    <property type="protein sequence ID" value="OMO72751.1"/>
    <property type="molecule type" value="Genomic_DNA"/>
</dbReference>
<dbReference type="Gramene" id="OMO72751">
    <property type="protein sequence ID" value="OMO72751"/>
    <property type="gene ID" value="CCACVL1_17620"/>
</dbReference>
<protein>
    <submittedName>
        <fullName evidence="1">Uncharacterized protein</fullName>
    </submittedName>
</protein>
<keyword evidence="2" id="KW-1185">Reference proteome</keyword>
<reference evidence="1 2" key="1">
    <citation type="submission" date="2013-09" db="EMBL/GenBank/DDBJ databases">
        <title>Corchorus capsularis genome sequencing.</title>
        <authorList>
            <person name="Alam M."/>
            <person name="Haque M.S."/>
            <person name="Islam M.S."/>
            <person name="Emdad E.M."/>
            <person name="Islam M.M."/>
            <person name="Ahmed B."/>
            <person name="Halim A."/>
            <person name="Hossen Q.M.M."/>
            <person name="Hossain M.Z."/>
            <person name="Ahmed R."/>
            <person name="Khan M.M."/>
            <person name="Islam R."/>
            <person name="Rashid M.M."/>
            <person name="Khan S.A."/>
            <person name="Rahman M.S."/>
            <person name="Alam M."/>
        </authorList>
    </citation>
    <scope>NUCLEOTIDE SEQUENCE [LARGE SCALE GENOMIC DNA]</scope>
    <source>
        <strain evidence="2">cv. CVL-1</strain>
        <tissue evidence="1">Whole seedling</tissue>
    </source>
</reference>
<evidence type="ECO:0000313" key="1">
    <source>
        <dbReference type="EMBL" id="OMO72751.1"/>
    </source>
</evidence>
<accession>A0A1R3HRF6</accession>
<organism evidence="1 2">
    <name type="scientific">Corchorus capsularis</name>
    <name type="common">Jute</name>
    <dbReference type="NCBI Taxonomy" id="210143"/>
    <lineage>
        <taxon>Eukaryota</taxon>
        <taxon>Viridiplantae</taxon>
        <taxon>Streptophyta</taxon>
        <taxon>Embryophyta</taxon>
        <taxon>Tracheophyta</taxon>
        <taxon>Spermatophyta</taxon>
        <taxon>Magnoliopsida</taxon>
        <taxon>eudicotyledons</taxon>
        <taxon>Gunneridae</taxon>
        <taxon>Pentapetalae</taxon>
        <taxon>rosids</taxon>
        <taxon>malvids</taxon>
        <taxon>Malvales</taxon>
        <taxon>Malvaceae</taxon>
        <taxon>Grewioideae</taxon>
        <taxon>Apeibeae</taxon>
        <taxon>Corchorus</taxon>
    </lineage>
</organism>
<proteinExistence type="predicted"/>